<dbReference type="InterPro" id="IPR025348">
    <property type="entry name" value="DUF4252"/>
</dbReference>
<dbReference type="RefSeq" id="WP_090121514.1">
    <property type="nucleotide sequence ID" value="NZ_FNNJ01000002.1"/>
</dbReference>
<gene>
    <name evidence="2" type="ORF">SAMN05444411_102433</name>
</gene>
<keyword evidence="3" id="KW-1185">Reference proteome</keyword>
<dbReference type="EMBL" id="FNNJ01000002">
    <property type="protein sequence ID" value="SDW90535.1"/>
    <property type="molecule type" value="Genomic_DNA"/>
</dbReference>
<accession>A0A1H2XCI6</accession>
<dbReference type="Pfam" id="PF14060">
    <property type="entry name" value="DUF4252"/>
    <property type="match status" value="1"/>
</dbReference>
<organism evidence="2 3">
    <name type="scientific">Lutibacter oricola</name>
    <dbReference type="NCBI Taxonomy" id="762486"/>
    <lineage>
        <taxon>Bacteria</taxon>
        <taxon>Pseudomonadati</taxon>
        <taxon>Bacteroidota</taxon>
        <taxon>Flavobacteriia</taxon>
        <taxon>Flavobacteriales</taxon>
        <taxon>Flavobacteriaceae</taxon>
        <taxon>Lutibacter</taxon>
    </lineage>
</organism>
<evidence type="ECO:0000256" key="1">
    <source>
        <dbReference type="SAM" id="SignalP"/>
    </source>
</evidence>
<keyword evidence="1" id="KW-0732">Signal</keyword>
<dbReference type="OrthoDB" id="705638at2"/>
<evidence type="ECO:0008006" key="4">
    <source>
        <dbReference type="Google" id="ProtNLM"/>
    </source>
</evidence>
<proteinExistence type="predicted"/>
<protein>
    <recommendedName>
        <fullName evidence="4">DUF4252 domain-containing protein</fullName>
    </recommendedName>
</protein>
<name>A0A1H2XCI6_9FLAO</name>
<evidence type="ECO:0000313" key="2">
    <source>
        <dbReference type="EMBL" id="SDW90535.1"/>
    </source>
</evidence>
<dbReference type="Proteomes" id="UP000199595">
    <property type="component" value="Unassembled WGS sequence"/>
</dbReference>
<reference evidence="2 3" key="1">
    <citation type="submission" date="2016-10" db="EMBL/GenBank/DDBJ databases">
        <authorList>
            <person name="de Groot N.N."/>
        </authorList>
    </citation>
    <scope>NUCLEOTIDE SEQUENCE [LARGE SCALE GENOMIC DNA]</scope>
    <source>
        <strain evidence="2 3">DSM 24956</strain>
    </source>
</reference>
<dbReference type="STRING" id="762486.SAMN05444411_102433"/>
<feature type="chain" id="PRO_5011656147" description="DUF4252 domain-containing protein" evidence="1">
    <location>
        <begin position="20"/>
        <end position="171"/>
    </location>
</feature>
<feature type="signal peptide" evidence="1">
    <location>
        <begin position="1"/>
        <end position="19"/>
    </location>
</feature>
<sequence>MKKVILILIVAILPFTSIAQTSLFDKFEDMDDVTTIVVTKELFKMASKFKGGGEEGKKYQEMVQSLESLKVFTTENATIAGEMNVAVTKYLKSSKLNELMRVKDKDANVKVYVRPGKDDDHVSELLMFVSDLKDKANKEAVILSLTGNIDLNNIAEITEAHIPNSGLKLKK</sequence>
<evidence type="ECO:0000313" key="3">
    <source>
        <dbReference type="Proteomes" id="UP000199595"/>
    </source>
</evidence>
<dbReference type="AlphaFoldDB" id="A0A1H2XCI6"/>